<protein>
    <recommendedName>
        <fullName evidence="4">Large ribosomal subunit protein uL6</fullName>
    </recommendedName>
</protein>
<dbReference type="PANTHER" id="PTHR11655:SF14">
    <property type="entry name" value="LARGE RIBOSOMAL SUBUNIT PROTEIN UL6M"/>
    <property type="match status" value="1"/>
</dbReference>
<dbReference type="InterPro" id="IPR000702">
    <property type="entry name" value="Ribosomal_uL6-like"/>
</dbReference>
<dbReference type="GO" id="GO:0022625">
    <property type="term" value="C:cytosolic large ribosomal subunit"/>
    <property type="evidence" value="ECO:0007669"/>
    <property type="project" value="UniProtKB-UniRule"/>
</dbReference>
<reference evidence="8 11" key="2">
    <citation type="journal article" date="2018" name="Nat. Biotechnol.">
        <title>A standardized bacterial taxonomy based on genome phylogeny substantially revises the tree of life.</title>
        <authorList>
            <person name="Parks D.H."/>
            <person name="Chuvochina M."/>
            <person name="Waite D.W."/>
            <person name="Rinke C."/>
            <person name="Skarshewski A."/>
            <person name="Chaumeil P.A."/>
            <person name="Hugenholtz P."/>
        </authorList>
    </citation>
    <scope>NUCLEOTIDE SEQUENCE [LARGE SCALE GENOMIC DNA]</scope>
    <source>
        <strain evidence="8">UBA8557</strain>
    </source>
</reference>
<dbReference type="InterPro" id="IPR002358">
    <property type="entry name" value="Ribosomal_uL6_CS"/>
</dbReference>
<evidence type="ECO:0000256" key="1">
    <source>
        <dbReference type="ARBA" id="ARBA00009356"/>
    </source>
</evidence>
<evidence type="ECO:0000256" key="4">
    <source>
        <dbReference type="HAMAP-Rule" id="MF_01365"/>
    </source>
</evidence>
<evidence type="ECO:0000256" key="5">
    <source>
        <dbReference type="RuleBase" id="RU003869"/>
    </source>
</evidence>
<dbReference type="eggNOG" id="COG0097">
    <property type="taxonomic scope" value="Bacteria"/>
</dbReference>
<accession>A0A059E1C5</accession>
<dbReference type="GeneID" id="92501690"/>
<dbReference type="InterPro" id="IPR020040">
    <property type="entry name" value="Ribosomal_uL6_a/b-dom"/>
</dbReference>
<dbReference type="PROSITE" id="PS00525">
    <property type="entry name" value="RIBOSOMAL_L6_1"/>
    <property type="match status" value="1"/>
</dbReference>
<dbReference type="STRING" id="1280948.HY36_17065"/>
<keyword evidence="4 6" id="KW-0699">rRNA-binding</keyword>
<name>A0A059E1C5_9PROT</name>
<comment type="function">
    <text evidence="4 6">This protein binds to the 23S rRNA, and is important in its secondary structure. It is located near the subunit interface in the base of the L7/L12 stalk, and near the tRNA binding site of the peptidyltransferase center.</text>
</comment>
<dbReference type="GO" id="GO:0019843">
    <property type="term" value="F:rRNA binding"/>
    <property type="evidence" value="ECO:0007669"/>
    <property type="project" value="UniProtKB-UniRule"/>
</dbReference>
<comment type="similarity">
    <text evidence="1 4 5">Belongs to the universal ribosomal protein uL6 family.</text>
</comment>
<dbReference type="InterPro" id="IPR019906">
    <property type="entry name" value="Ribosomal_uL6_bac-type"/>
</dbReference>
<comment type="caution">
    <text evidence="9">The sequence shown here is derived from an EMBL/GenBank/DDBJ whole genome shotgun (WGS) entry which is preliminary data.</text>
</comment>
<keyword evidence="3 4" id="KW-0687">Ribonucleoprotein</keyword>
<organism evidence="9 10">
    <name type="scientific">Hyphomonas atlantica</name>
    <dbReference type="NCBI Taxonomy" id="1280948"/>
    <lineage>
        <taxon>Bacteria</taxon>
        <taxon>Pseudomonadati</taxon>
        <taxon>Pseudomonadota</taxon>
        <taxon>Alphaproteobacteria</taxon>
        <taxon>Hyphomonadales</taxon>
        <taxon>Hyphomonadaceae</taxon>
        <taxon>Hyphomonas</taxon>
    </lineage>
</organism>
<gene>
    <name evidence="4" type="primary">rplF</name>
    <name evidence="8" type="ORF">DCG65_04080</name>
    <name evidence="9" type="ORF">HY36_17065</name>
</gene>
<dbReference type="Proteomes" id="UP000259173">
    <property type="component" value="Unassembled WGS sequence"/>
</dbReference>
<dbReference type="Proteomes" id="UP000024547">
    <property type="component" value="Unassembled WGS sequence"/>
</dbReference>
<reference evidence="9 10" key="1">
    <citation type="journal article" date="2014" name="Antonie Van Leeuwenhoek">
        <title>Hyphomonas beringensis sp. nov. and Hyphomonas chukchiensis sp. nov., isolated from surface seawater of the Bering Sea and Chukchi Sea.</title>
        <authorList>
            <person name="Li C."/>
            <person name="Lai Q."/>
            <person name="Li G."/>
            <person name="Dong C."/>
            <person name="Wang J."/>
            <person name="Liao Y."/>
            <person name="Shao Z."/>
        </authorList>
    </citation>
    <scope>NUCLEOTIDE SEQUENCE [LARGE SCALE GENOMIC DNA]</scope>
    <source>
        <strain evidence="9 10">22II1-22F38</strain>
    </source>
</reference>
<feature type="domain" description="Large ribosomal subunit protein uL6 alpha-beta" evidence="7">
    <location>
        <begin position="116"/>
        <end position="190"/>
    </location>
</feature>
<dbReference type="PRINTS" id="PR00059">
    <property type="entry name" value="RIBOSOMALL6"/>
</dbReference>
<evidence type="ECO:0000256" key="3">
    <source>
        <dbReference type="ARBA" id="ARBA00023274"/>
    </source>
</evidence>
<dbReference type="Gene3D" id="3.90.930.12">
    <property type="entry name" value="Ribosomal protein L6, alpha-beta domain"/>
    <property type="match status" value="2"/>
</dbReference>
<keyword evidence="4 6" id="KW-0694">RNA-binding</keyword>
<dbReference type="FunFam" id="3.90.930.12:FF:000001">
    <property type="entry name" value="50S ribosomal protein L6"/>
    <property type="match status" value="1"/>
</dbReference>
<proteinExistence type="inferred from homology"/>
<keyword evidence="2 4" id="KW-0689">Ribosomal protein</keyword>
<evidence type="ECO:0000313" key="11">
    <source>
        <dbReference type="Proteomes" id="UP000259173"/>
    </source>
</evidence>
<dbReference type="AlphaFoldDB" id="A0A059E1C5"/>
<dbReference type="RefSeq" id="WP_035551793.1">
    <property type="nucleotide sequence ID" value="NZ_AWFH01000016.1"/>
</dbReference>
<dbReference type="HAMAP" id="MF_01365_B">
    <property type="entry name" value="Ribosomal_uL6_B"/>
    <property type="match status" value="1"/>
</dbReference>
<dbReference type="EMBL" id="AWFH01000016">
    <property type="protein sequence ID" value="KCZ61347.1"/>
    <property type="molecule type" value="Genomic_DNA"/>
</dbReference>
<dbReference type="NCBIfam" id="TIGR03654">
    <property type="entry name" value="L6_bact"/>
    <property type="match status" value="1"/>
</dbReference>
<evidence type="ECO:0000256" key="2">
    <source>
        <dbReference type="ARBA" id="ARBA00022980"/>
    </source>
</evidence>
<dbReference type="Pfam" id="PF00347">
    <property type="entry name" value="Ribosomal_L6"/>
    <property type="match status" value="1"/>
</dbReference>
<sequence length="203" mass="22172">MSRIGKLPIEIPNGTTVTVEGQTIKAKGSKGEMSLVLSELITPKLENNELSVSPREDLVQAANDRIEAEKARGRRLPTFAEALDARARTQWGTARARAANIVEGVSNGYSKTLELVGVGYRAQMQGTDLKLSLGFSHDVIFKAPEGIKLEAPKPTEVIVSGADKQAVGQTAAKIREFRPPEPYKGKGIRYQGEYVRRKEGKKK</sequence>
<dbReference type="PIRSF" id="PIRSF002162">
    <property type="entry name" value="Ribosomal_L6"/>
    <property type="match status" value="1"/>
</dbReference>
<dbReference type="PANTHER" id="PTHR11655">
    <property type="entry name" value="60S/50S RIBOSOMAL PROTEIN L6/L9"/>
    <property type="match status" value="1"/>
</dbReference>
<dbReference type="OrthoDB" id="9805007at2"/>
<dbReference type="SUPFAM" id="SSF56053">
    <property type="entry name" value="Ribosomal protein L6"/>
    <property type="match status" value="2"/>
</dbReference>
<comment type="subunit">
    <text evidence="4">Part of the 50S ribosomal subunit.</text>
</comment>
<evidence type="ECO:0000313" key="10">
    <source>
        <dbReference type="Proteomes" id="UP000024547"/>
    </source>
</evidence>
<dbReference type="PATRIC" id="fig|1280948.3.peg.1937"/>
<dbReference type="EMBL" id="DMBR01000118">
    <property type="protein sequence ID" value="HAE93713.1"/>
    <property type="molecule type" value="Genomic_DNA"/>
</dbReference>
<keyword evidence="10" id="KW-1185">Reference proteome</keyword>
<evidence type="ECO:0000313" key="8">
    <source>
        <dbReference type="EMBL" id="HAE93713.1"/>
    </source>
</evidence>
<dbReference type="GO" id="GO:0002181">
    <property type="term" value="P:cytoplasmic translation"/>
    <property type="evidence" value="ECO:0007669"/>
    <property type="project" value="TreeGrafter"/>
</dbReference>
<dbReference type="GO" id="GO:0003735">
    <property type="term" value="F:structural constituent of ribosome"/>
    <property type="evidence" value="ECO:0007669"/>
    <property type="project" value="UniProtKB-UniRule"/>
</dbReference>
<dbReference type="InterPro" id="IPR036789">
    <property type="entry name" value="Ribosomal_uL6-like_a/b-dom_sf"/>
</dbReference>
<evidence type="ECO:0000313" key="9">
    <source>
        <dbReference type="EMBL" id="KCZ61347.1"/>
    </source>
</evidence>
<evidence type="ECO:0000259" key="7">
    <source>
        <dbReference type="Pfam" id="PF00347"/>
    </source>
</evidence>
<evidence type="ECO:0000256" key="6">
    <source>
        <dbReference type="RuleBase" id="RU003870"/>
    </source>
</evidence>